<protein>
    <submittedName>
        <fullName evidence="1">Uncharacterized protein</fullName>
    </submittedName>
</protein>
<dbReference type="RefSeq" id="WP_073015653.1">
    <property type="nucleotide sequence ID" value="NZ_FRBW01000009.1"/>
</dbReference>
<sequence>MSRRQSSKPITIERVAAALIKLAWLIERTPEGEKFLPLFERLENELAALQDKQDTMSRVRRLAALNNPQANPQLAPPQKTIST</sequence>
<dbReference type="Proteomes" id="UP000186002">
    <property type="component" value="Unassembled WGS sequence"/>
</dbReference>
<reference evidence="1 2" key="1">
    <citation type="submission" date="2016-11" db="EMBL/GenBank/DDBJ databases">
        <authorList>
            <person name="Jaros S."/>
            <person name="Januszkiewicz K."/>
            <person name="Wedrychowicz H."/>
        </authorList>
    </citation>
    <scope>NUCLEOTIDE SEQUENCE [LARGE SCALE GENOMIC DNA]</scope>
    <source>
        <strain evidence="1 2">DSM 22153</strain>
    </source>
</reference>
<evidence type="ECO:0000313" key="2">
    <source>
        <dbReference type="Proteomes" id="UP000186002"/>
    </source>
</evidence>
<name>A0A1M7PMY1_9HYPH</name>
<dbReference type="STRING" id="735517.SAMN05444272_4527"/>
<dbReference type="AlphaFoldDB" id="A0A1M7PMY1"/>
<accession>A0A1M7PMY1</accession>
<gene>
    <name evidence="1" type="ORF">SAMN05444272_4527</name>
</gene>
<organism evidence="1 2">
    <name type="scientific">Roseibium suaedae</name>
    <dbReference type="NCBI Taxonomy" id="735517"/>
    <lineage>
        <taxon>Bacteria</taxon>
        <taxon>Pseudomonadati</taxon>
        <taxon>Pseudomonadota</taxon>
        <taxon>Alphaproteobacteria</taxon>
        <taxon>Hyphomicrobiales</taxon>
        <taxon>Stappiaceae</taxon>
        <taxon>Roseibium</taxon>
    </lineage>
</organism>
<dbReference type="OrthoDB" id="8255030at2"/>
<proteinExistence type="predicted"/>
<evidence type="ECO:0000313" key="1">
    <source>
        <dbReference type="EMBL" id="SHN18599.1"/>
    </source>
</evidence>
<dbReference type="EMBL" id="FRBW01000009">
    <property type="protein sequence ID" value="SHN18599.1"/>
    <property type="molecule type" value="Genomic_DNA"/>
</dbReference>
<keyword evidence="2" id="KW-1185">Reference proteome</keyword>